<protein>
    <submittedName>
        <fullName evidence="1">Uncharacterized protein</fullName>
    </submittedName>
</protein>
<dbReference type="EMBL" id="NOXU01000032">
    <property type="protein sequence ID" value="OYQ31464.1"/>
    <property type="molecule type" value="Genomic_DNA"/>
</dbReference>
<name>A0A255YRV8_9PROT</name>
<comment type="caution">
    <text evidence="1">The sequence shown here is derived from an EMBL/GenBank/DDBJ whole genome shotgun (WGS) entry which is preliminary data.</text>
</comment>
<keyword evidence="2" id="KW-1185">Reference proteome</keyword>
<accession>A0A255YRV8</accession>
<organism evidence="1 2">
    <name type="scientific">Niveispirillum lacus</name>
    <dbReference type="NCBI Taxonomy" id="1981099"/>
    <lineage>
        <taxon>Bacteria</taxon>
        <taxon>Pseudomonadati</taxon>
        <taxon>Pseudomonadota</taxon>
        <taxon>Alphaproteobacteria</taxon>
        <taxon>Rhodospirillales</taxon>
        <taxon>Azospirillaceae</taxon>
        <taxon>Niveispirillum</taxon>
    </lineage>
</organism>
<evidence type="ECO:0000313" key="2">
    <source>
        <dbReference type="Proteomes" id="UP000216998"/>
    </source>
</evidence>
<sequence length="96" mass="10523">MVADDERYEDARDRAAVTLEARAMILDPARCNEIQDLCDYAGIEAIPACIKTRIRIAAEADKAKPERSGWRLIGENLAAFGDRQGKAATKKAFLAA</sequence>
<dbReference type="AlphaFoldDB" id="A0A255YRV8"/>
<evidence type="ECO:0000313" key="1">
    <source>
        <dbReference type="EMBL" id="OYQ31464.1"/>
    </source>
</evidence>
<dbReference type="Proteomes" id="UP000216998">
    <property type="component" value="Unassembled WGS sequence"/>
</dbReference>
<reference evidence="1 2" key="1">
    <citation type="submission" date="2017-07" db="EMBL/GenBank/DDBJ databases">
        <title>Niveispirillum cyanobacteriorum sp. nov., isolated from cyanobacterial aggregates in a eutrophic lake.</title>
        <authorList>
            <person name="Cai H."/>
        </authorList>
    </citation>
    <scope>NUCLEOTIDE SEQUENCE [LARGE SCALE GENOMIC DNA]</scope>
    <source>
        <strain evidence="2">TH1-14</strain>
    </source>
</reference>
<gene>
    <name evidence="1" type="ORF">CHU95_20140</name>
</gene>
<proteinExistence type="predicted"/>